<feature type="binding site" evidence="7">
    <location>
        <position position="111"/>
    </location>
    <ligand>
        <name>S-adenosyl-L-methionine</name>
        <dbReference type="ChEBI" id="CHEBI:59789"/>
    </ligand>
</feature>
<dbReference type="UniPathway" id="UPA00989"/>
<evidence type="ECO:0000313" key="9">
    <source>
        <dbReference type="Proteomes" id="UP000029015"/>
    </source>
</evidence>
<dbReference type="PANTHER" id="PTHR23417">
    <property type="entry name" value="3-DEOXY-D-MANNO-OCTULOSONIC-ACID TRANSFERASE/TRNA GUANINE-N 7 - -METHYLTRANSFERASE"/>
    <property type="match status" value="1"/>
</dbReference>
<dbReference type="Gene3D" id="3.40.50.150">
    <property type="entry name" value="Vaccinia Virus protein VP39"/>
    <property type="match status" value="1"/>
</dbReference>
<dbReference type="HAMAP" id="MF_01057">
    <property type="entry name" value="tRNA_methyltr_TrmB"/>
    <property type="match status" value="1"/>
</dbReference>
<dbReference type="EC" id="2.1.1.33" evidence="7"/>
<keyword evidence="3 7" id="KW-0489">Methyltransferase</keyword>
<evidence type="ECO:0000313" key="8">
    <source>
        <dbReference type="EMBL" id="KFI40448.1"/>
    </source>
</evidence>
<evidence type="ECO:0000256" key="6">
    <source>
        <dbReference type="ARBA" id="ARBA00022694"/>
    </source>
</evidence>
<evidence type="ECO:0000256" key="4">
    <source>
        <dbReference type="ARBA" id="ARBA00022679"/>
    </source>
</evidence>
<dbReference type="STRING" id="1437605.AB656_04360"/>
<comment type="caution">
    <text evidence="7">Lacks conserved residue(s) required for the propagation of feature annotation.</text>
</comment>
<comment type="similarity">
    <text evidence="7">Belongs to the class I-like SAM-binding methyltransferase superfamily. TrmB family.</text>
</comment>
<dbReference type="InterPro" id="IPR003358">
    <property type="entry name" value="tRNA_(Gua-N-7)_MeTrfase_Trmb"/>
</dbReference>
<sequence>MVVMSTLENAARTRAGADRGRRTIVSFMRRSGKLDARLARAWSEHSAAYLLKLDQAPAGLGVDPGLTVDRGFLETAFGRRAPLTLEIGSGQGENVVAAAADHPERDYLALEVYEPGLAHTMLLAGKQGLSNLRLARTNATEFISAAGPGALDEAWTFFPDPWPKMKHHKRRLIQPALAADLARALTPGGLWRIATDIDDYALHVHEVMDADPAWRNLGDERVSLAIEHVGKGTAERAAALPHADFLESTRFPGRILTNFERKGLVAGRAIHDLTYQVVRAGDGELRPR</sequence>
<evidence type="ECO:0000256" key="7">
    <source>
        <dbReference type="HAMAP-Rule" id="MF_01057"/>
    </source>
</evidence>
<proteinExistence type="inferred from homology"/>
<keyword evidence="9" id="KW-1185">Reference proteome</keyword>
<dbReference type="eggNOG" id="COG0220">
    <property type="taxonomic scope" value="Bacteria"/>
</dbReference>
<dbReference type="Pfam" id="PF02390">
    <property type="entry name" value="Methyltransf_4"/>
    <property type="match status" value="1"/>
</dbReference>
<organism evidence="8 9">
    <name type="scientific">Bifidobacterium actinocoloniiforme DSM 22766</name>
    <dbReference type="NCBI Taxonomy" id="1437605"/>
    <lineage>
        <taxon>Bacteria</taxon>
        <taxon>Bacillati</taxon>
        <taxon>Actinomycetota</taxon>
        <taxon>Actinomycetes</taxon>
        <taxon>Bifidobacteriales</taxon>
        <taxon>Bifidobacteriaceae</taxon>
        <taxon>Bifidobacterium</taxon>
    </lineage>
</organism>
<reference evidence="8 9" key="1">
    <citation type="submission" date="2014-03" db="EMBL/GenBank/DDBJ databases">
        <title>Genomics of Bifidobacteria.</title>
        <authorList>
            <person name="Ventura M."/>
            <person name="Milani C."/>
            <person name="Lugli G.A."/>
        </authorList>
    </citation>
    <scope>NUCLEOTIDE SEQUENCE [LARGE SCALE GENOMIC DNA]</scope>
    <source>
        <strain evidence="8 9">DSM 22766</strain>
    </source>
</reference>
<dbReference type="EMBL" id="JGYK01000001">
    <property type="protein sequence ID" value="KFI40448.1"/>
    <property type="molecule type" value="Genomic_DNA"/>
</dbReference>
<evidence type="ECO:0000256" key="5">
    <source>
        <dbReference type="ARBA" id="ARBA00022691"/>
    </source>
</evidence>
<dbReference type="SUPFAM" id="SSF53335">
    <property type="entry name" value="S-adenosyl-L-methionine-dependent methyltransferases"/>
    <property type="match status" value="1"/>
</dbReference>
<keyword evidence="4 7" id="KW-0808">Transferase</keyword>
<dbReference type="OrthoDB" id="9802090at2"/>
<dbReference type="GO" id="GO:0008176">
    <property type="term" value="F:tRNA (guanine(46)-N7)-methyltransferase activity"/>
    <property type="evidence" value="ECO:0007669"/>
    <property type="project" value="UniProtKB-UniRule"/>
</dbReference>
<protein>
    <recommendedName>
        <fullName evidence="7">tRNA (guanine-N(7)-)-methyltransferase</fullName>
        <ecNumber evidence="7">2.1.1.33</ecNumber>
    </recommendedName>
    <alternativeName>
        <fullName evidence="7">tRNA (guanine(46)-N(7))-methyltransferase</fullName>
    </alternativeName>
    <alternativeName>
        <fullName evidence="7">tRNA(m7G46)-methyltransferase</fullName>
    </alternativeName>
</protein>
<dbReference type="PROSITE" id="PS51625">
    <property type="entry name" value="SAM_MT_TRMB"/>
    <property type="match status" value="1"/>
</dbReference>
<feature type="binding site" evidence="7">
    <location>
        <position position="138"/>
    </location>
    <ligand>
        <name>S-adenosyl-L-methionine</name>
        <dbReference type="ChEBI" id="CHEBI:59789"/>
    </ligand>
</feature>
<accession>A0A086Z1P8</accession>
<keyword evidence="5 7" id="KW-0949">S-adenosyl-L-methionine</keyword>
<feature type="binding site" evidence="7">
    <location>
        <position position="86"/>
    </location>
    <ligand>
        <name>S-adenosyl-L-methionine</name>
        <dbReference type="ChEBI" id="CHEBI:59789"/>
    </ligand>
</feature>
<evidence type="ECO:0000256" key="2">
    <source>
        <dbReference type="ARBA" id="ARBA00003015"/>
    </source>
</evidence>
<name>A0A086Z1P8_9BIFI</name>
<comment type="caution">
    <text evidence="8">The sequence shown here is derived from an EMBL/GenBank/DDBJ whole genome shotgun (WGS) entry which is preliminary data.</text>
</comment>
<evidence type="ECO:0000256" key="1">
    <source>
        <dbReference type="ARBA" id="ARBA00000142"/>
    </source>
</evidence>
<keyword evidence="6 7" id="KW-0819">tRNA processing</keyword>
<comment type="pathway">
    <text evidence="7">tRNA modification; N(7)-methylguanine-tRNA biosynthesis.</text>
</comment>
<dbReference type="InterPro" id="IPR029063">
    <property type="entry name" value="SAM-dependent_MTases_sf"/>
</dbReference>
<feature type="binding site" evidence="7">
    <location>
        <begin position="257"/>
        <end position="260"/>
    </location>
    <ligand>
        <name>substrate</name>
    </ligand>
</feature>
<comment type="function">
    <text evidence="2 7">Catalyzes the formation of N(7)-methylguanine at position 46 (m7G46) in tRNA.</text>
</comment>
<gene>
    <name evidence="7" type="primary">trmB</name>
    <name evidence="8" type="ORF">BACT_1152</name>
</gene>
<dbReference type="PANTHER" id="PTHR23417:SF14">
    <property type="entry name" value="PENTACOTRIPEPTIDE-REPEAT REGION OF PRORP DOMAIN-CONTAINING PROTEIN"/>
    <property type="match status" value="1"/>
</dbReference>
<comment type="catalytic activity">
    <reaction evidence="1 7">
        <text>guanosine(46) in tRNA + S-adenosyl-L-methionine = N(7)-methylguanosine(46) in tRNA + S-adenosyl-L-homocysteine</text>
        <dbReference type="Rhea" id="RHEA:42708"/>
        <dbReference type="Rhea" id="RHEA-COMP:10188"/>
        <dbReference type="Rhea" id="RHEA-COMP:10189"/>
        <dbReference type="ChEBI" id="CHEBI:57856"/>
        <dbReference type="ChEBI" id="CHEBI:59789"/>
        <dbReference type="ChEBI" id="CHEBI:74269"/>
        <dbReference type="ChEBI" id="CHEBI:74480"/>
        <dbReference type="EC" id="2.1.1.33"/>
    </reaction>
</comment>
<feature type="binding site" evidence="7">
    <location>
        <position position="160"/>
    </location>
    <ligand>
        <name>S-adenosyl-L-methionine</name>
        <dbReference type="ChEBI" id="CHEBI:59789"/>
    </ligand>
</feature>
<evidence type="ECO:0000256" key="3">
    <source>
        <dbReference type="ARBA" id="ARBA00022603"/>
    </source>
</evidence>
<dbReference type="AlphaFoldDB" id="A0A086Z1P8"/>
<dbReference type="GO" id="GO:0043527">
    <property type="term" value="C:tRNA methyltransferase complex"/>
    <property type="evidence" value="ECO:0007669"/>
    <property type="project" value="TreeGrafter"/>
</dbReference>
<dbReference type="InterPro" id="IPR055361">
    <property type="entry name" value="tRNA_methyltr_TrmB_bact"/>
</dbReference>
<feature type="binding site" evidence="7">
    <location>
        <position position="196"/>
    </location>
    <ligand>
        <name>substrate</name>
    </ligand>
</feature>
<dbReference type="Proteomes" id="UP000029015">
    <property type="component" value="Unassembled WGS sequence"/>
</dbReference>
<feature type="binding site" evidence="7">
    <location>
        <position position="164"/>
    </location>
    <ligand>
        <name>substrate</name>
    </ligand>
</feature>